<accession>A0A3D8Q4K4</accession>
<dbReference type="AlphaFoldDB" id="A0A3D8Q4K4"/>
<evidence type="ECO:0008006" key="4">
    <source>
        <dbReference type="Google" id="ProtNLM"/>
    </source>
</evidence>
<gene>
    <name evidence="2" type="ORF">BP6252_14108</name>
</gene>
<dbReference type="OrthoDB" id="2251794at2759"/>
<keyword evidence="1" id="KW-0732">Signal</keyword>
<evidence type="ECO:0000313" key="2">
    <source>
        <dbReference type="EMBL" id="RDW56558.1"/>
    </source>
</evidence>
<keyword evidence="3" id="KW-1185">Reference proteome</keyword>
<proteinExistence type="predicted"/>
<comment type="caution">
    <text evidence="2">The sequence shown here is derived from an EMBL/GenBank/DDBJ whole genome shotgun (WGS) entry which is preliminary data.</text>
</comment>
<organism evidence="2 3">
    <name type="scientific">Coleophoma cylindrospora</name>
    <dbReference type="NCBI Taxonomy" id="1849047"/>
    <lineage>
        <taxon>Eukaryota</taxon>
        <taxon>Fungi</taxon>
        <taxon>Dikarya</taxon>
        <taxon>Ascomycota</taxon>
        <taxon>Pezizomycotina</taxon>
        <taxon>Leotiomycetes</taxon>
        <taxon>Helotiales</taxon>
        <taxon>Dermateaceae</taxon>
        <taxon>Coleophoma</taxon>
    </lineage>
</organism>
<name>A0A3D8Q4K4_9HELO</name>
<protein>
    <recommendedName>
        <fullName evidence="4">SH3b domain-containing protein</fullName>
    </recommendedName>
</protein>
<dbReference type="EMBL" id="PDLM01000039">
    <property type="protein sequence ID" value="RDW56558.1"/>
    <property type="molecule type" value="Genomic_DNA"/>
</dbReference>
<feature type="signal peptide" evidence="1">
    <location>
        <begin position="1"/>
        <end position="26"/>
    </location>
</feature>
<reference evidence="2 3" key="1">
    <citation type="journal article" date="2018" name="IMA Fungus">
        <title>IMA Genome-F 9: Draft genome sequence of Annulohypoxylon stygium, Aspergillus mulundensis, Berkeleyomyces basicola (syn. Thielaviopsis basicola), Ceratocystis smalleyi, two Cercospora beticola strains, Coleophoma cylindrospora, Fusarium fracticaudum, Phialophora cf. hyalina, and Morchella septimelata.</title>
        <authorList>
            <person name="Wingfield B.D."/>
            <person name="Bills G.F."/>
            <person name="Dong Y."/>
            <person name="Huang W."/>
            <person name="Nel W.J."/>
            <person name="Swalarsk-Parry B.S."/>
            <person name="Vaghefi N."/>
            <person name="Wilken P.M."/>
            <person name="An Z."/>
            <person name="de Beer Z.W."/>
            <person name="De Vos L."/>
            <person name="Chen L."/>
            <person name="Duong T.A."/>
            <person name="Gao Y."/>
            <person name="Hammerbacher A."/>
            <person name="Kikkert J.R."/>
            <person name="Li Y."/>
            <person name="Li H."/>
            <person name="Li K."/>
            <person name="Li Q."/>
            <person name="Liu X."/>
            <person name="Ma X."/>
            <person name="Naidoo K."/>
            <person name="Pethybridge S.J."/>
            <person name="Sun J."/>
            <person name="Steenkamp E.T."/>
            <person name="van der Nest M.A."/>
            <person name="van Wyk S."/>
            <person name="Wingfield M.J."/>
            <person name="Xiong C."/>
            <person name="Yue Q."/>
            <person name="Zhang X."/>
        </authorList>
    </citation>
    <scope>NUCLEOTIDE SEQUENCE [LARGE SCALE GENOMIC DNA]</scope>
    <source>
        <strain evidence="2 3">BP6252</strain>
    </source>
</reference>
<sequence>MKFTAVAITTLLPLLILASPAPVPNAAEPTLPVTLAPRAPDGLLEKRSVAATVVADGVRHRICPRVSSSCPANGQYAKGTKIRLDCYTRDNTTPVDGDAGWARITSNGDWIALAYGHYVSWSASLPYC</sequence>
<feature type="chain" id="PRO_5017633803" description="SH3b domain-containing protein" evidence="1">
    <location>
        <begin position="27"/>
        <end position="128"/>
    </location>
</feature>
<dbReference type="Proteomes" id="UP000256645">
    <property type="component" value="Unassembled WGS sequence"/>
</dbReference>
<evidence type="ECO:0000313" key="3">
    <source>
        <dbReference type="Proteomes" id="UP000256645"/>
    </source>
</evidence>
<evidence type="ECO:0000256" key="1">
    <source>
        <dbReference type="SAM" id="SignalP"/>
    </source>
</evidence>